<gene>
    <name evidence="4" type="ORF">MNOR_LOCUS13038</name>
</gene>
<dbReference type="Pfam" id="PF00372">
    <property type="entry name" value="Hemocyanin_M"/>
    <property type="match status" value="1"/>
</dbReference>
<protein>
    <recommendedName>
        <fullName evidence="3">Hemocyanin middle domain-containing protein</fullName>
    </recommendedName>
</protein>
<sequence length="231" mass="27378">EYSKSATDLLILAVNAKDILNEDIYIRTLDLVLMLSSHDRFNNHNILKSEQKLKSDKFRSSDRDSPDSFSTLAFRTLGFITPPRYESFPKSYVKKTNGNLMRDFLGKHSNNKDEDGCRTESYGDEVTGSKDEWKVSYWREDRDLNEFHNMWHEYNTYISKTEPICGNPEYKHGEMFYYFHNQLLSRYDMERLSNDLPRVQTIYDGWPIILEGYNAKKIKEFLTRCPLQFMP</sequence>
<dbReference type="EMBL" id="CAXKWB010007319">
    <property type="protein sequence ID" value="CAL4086567.1"/>
    <property type="molecule type" value="Genomic_DNA"/>
</dbReference>
<organism evidence="4 5">
    <name type="scientific">Meganyctiphanes norvegica</name>
    <name type="common">Northern krill</name>
    <name type="synonym">Thysanopoda norvegica</name>
    <dbReference type="NCBI Taxonomy" id="48144"/>
    <lineage>
        <taxon>Eukaryota</taxon>
        <taxon>Metazoa</taxon>
        <taxon>Ecdysozoa</taxon>
        <taxon>Arthropoda</taxon>
        <taxon>Crustacea</taxon>
        <taxon>Multicrustacea</taxon>
        <taxon>Malacostraca</taxon>
        <taxon>Eumalacostraca</taxon>
        <taxon>Eucarida</taxon>
        <taxon>Euphausiacea</taxon>
        <taxon>Euphausiidae</taxon>
        <taxon>Meganyctiphanes</taxon>
    </lineage>
</organism>
<evidence type="ECO:0000313" key="4">
    <source>
        <dbReference type="EMBL" id="CAL4086567.1"/>
    </source>
</evidence>
<dbReference type="PANTHER" id="PTHR11511">
    <property type="entry name" value="LARVAL STORAGE PROTEIN/PHENOLOXIDASE"/>
    <property type="match status" value="1"/>
</dbReference>
<feature type="non-terminal residue" evidence="4">
    <location>
        <position position="1"/>
    </location>
</feature>
<dbReference type="Gene3D" id="1.10.1280.10">
    <property type="entry name" value="Di-copper center containing domain from catechol oxidase"/>
    <property type="match status" value="1"/>
</dbReference>
<name>A0AAV2QL72_MEGNR</name>
<reference evidence="4 5" key="1">
    <citation type="submission" date="2024-05" db="EMBL/GenBank/DDBJ databases">
        <authorList>
            <person name="Wallberg A."/>
        </authorList>
    </citation>
    <scope>NUCLEOTIDE SEQUENCE [LARGE SCALE GENOMIC DNA]</scope>
</reference>
<dbReference type="GO" id="GO:0046872">
    <property type="term" value="F:metal ion binding"/>
    <property type="evidence" value="ECO:0007669"/>
    <property type="project" value="UniProtKB-KW"/>
</dbReference>
<dbReference type="InterPro" id="IPR000896">
    <property type="entry name" value="Hemocyanin/hexamerin_mid_dom"/>
</dbReference>
<dbReference type="AlphaFoldDB" id="A0AAV2QL72"/>
<dbReference type="InterPro" id="IPR013788">
    <property type="entry name" value="Hemocyanin/hexamerin"/>
</dbReference>
<keyword evidence="1" id="KW-0479">Metal-binding</keyword>
<dbReference type="PRINTS" id="PR00187">
    <property type="entry name" value="HAEMOCYANIN"/>
</dbReference>
<proteinExistence type="predicted"/>
<dbReference type="Proteomes" id="UP001497623">
    <property type="component" value="Unassembled WGS sequence"/>
</dbReference>
<evidence type="ECO:0000256" key="1">
    <source>
        <dbReference type="ARBA" id="ARBA00022723"/>
    </source>
</evidence>
<dbReference type="InterPro" id="IPR008922">
    <property type="entry name" value="Di-copper_centre_dom_sf"/>
</dbReference>
<evidence type="ECO:0000259" key="3">
    <source>
        <dbReference type="Pfam" id="PF00372"/>
    </source>
</evidence>
<keyword evidence="5" id="KW-1185">Reference proteome</keyword>
<dbReference type="PANTHER" id="PTHR11511:SF4">
    <property type="entry name" value="PHENOLOXIDASE 2-RELATED"/>
    <property type="match status" value="1"/>
</dbReference>
<comment type="caution">
    <text evidence="4">The sequence shown here is derived from an EMBL/GenBank/DDBJ whole genome shotgun (WGS) entry which is preliminary data.</text>
</comment>
<keyword evidence="2" id="KW-0186">Copper</keyword>
<accession>A0AAV2QL72</accession>
<evidence type="ECO:0000256" key="2">
    <source>
        <dbReference type="ARBA" id="ARBA00023008"/>
    </source>
</evidence>
<feature type="domain" description="Hemocyanin middle" evidence="3">
    <location>
        <begin position="84"/>
        <end position="215"/>
    </location>
</feature>
<evidence type="ECO:0000313" key="5">
    <source>
        <dbReference type="Proteomes" id="UP001497623"/>
    </source>
</evidence>
<dbReference type="SUPFAM" id="SSF48056">
    <property type="entry name" value="Di-copper centre-containing domain"/>
    <property type="match status" value="1"/>
</dbReference>
<feature type="non-terminal residue" evidence="4">
    <location>
        <position position="231"/>
    </location>
</feature>